<dbReference type="InterPro" id="IPR003601">
    <property type="entry name" value="Topo_IA_2"/>
</dbReference>
<dbReference type="OrthoDB" id="9804262at2"/>
<dbReference type="SMART" id="SM00493">
    <property type="entry name" value="TOPRIM"/>
    <property type="match status" value="1"/>
</dbReference>
<dbReference type="PANTHER" id="PTHR42785:SF1">
    <property type="entry name" value="DNA TOPOISOMERASE"/>
    <property type="match status" value="1"/>
</dbReference>
<dbReference type="Pfam" id="PF01131">
    <property type="entry name" value="Topoisom_bac"/>
    <property type="match status" value="1"/>
</dbReference>
<comment type="similarity">
    <text evidence="2 8">Belongs to the type IA topoisomerase family.</text>
</comment>
<dbReference type="EMBL" id="CP002659">
    <property type="protein sequence ID" value="AEC02317.1"/>
    <property type="molecule type" value="Genomic_DNA"/>
</dbReference>
<dbReference type="GO" id="GO:0003917">
    <property type="term" value="F:DNA topoisomerase type I (single strand cut, ATP-independent) activity"/>
    <property type="evidence" value="ECO:0007669"/>
    <property type="project" value="UniProtKB-UniRule"/>
</dbReference>
<dbReference type="eggNOG" id="COG0550">
    <property type="taxonomic scope" value="Bacteria"/>
</dbReference>
<feature type="region of interest" description="Disordered" evidence="9">
    <location>
        <begin position="692"/>
        <end position="714"/>
    </location>
</feature>
<feature type="domain" description="Topo IA-type catalytic" evidence="11">
    <location>
        <begin position="133"/>
        <end position="583"/>
    </location>
</feature>
<reference evidence="13" key="1">
    <citation type="submission" date="2011-04" db="EMBL/GenBank/DDBJ databases">
        <title>The complete genome of Spirochaeta coccoides DSM 17374.</title>
        <authorList>
            <person name="Lucas S."/>
            <person name="Copeland A."/>
            <person name="Lapidus A."/>
            <person name="Bruce D."/>
            <person name="Goodwin L."/>
            <person name="Pitluck S."/>
            <person name="Peters L."/>
            <person name="Kyrpides N."/>
            <person name="Mavromatis K."/>
            <person name="Pagani I."/>
            <person name="Ivanova N."/>
            <person name="Ovchinnikova G."/>
            <person name="Lu M."/>
            <person name="Detter J.C."/>
            <person name="Tapia R."/>
            <person name="Han C."/>
            <person name="Land M."/>
            <person name="Hauser L."/>
            <person name="Markowitz V."/>
            <person name="Cheng J.-F."/>
            <person name="Hugenholtz P."/>
            <person name="Woyke T."/>
            <person name="Wu D."/>
            <person name="Spring S."/>
            <person name="Schroeder M."/>
            <person name="Brambilla E."/>
            <person name="Klenk H.-P."/>
            <person name="Eisen J.A."/>
        </authorList>
    </citation>
    <scope>NUCLEOTIDE SEQUENCE [LARGE SCALE GENOMIC DNA]</scope>
    <source>
        <strain evidence="13">ATCC BAA-1237 / DSM 17374 / SPN1</strain>
    </source>
</reference>
<evidence type="ECO:0000259" key="11">
    <source>
        <dbReference type="PROSITE" id="PS52039"/>
    </source>
</evidence>
<reference evidence="12 13" key="2">
    <citation type="journal article" date="2012" name="Stand. Genomic Sci.">
        <title>Complete genome sequence of the termite hindgut bacterium Spirochaeta coccoides type strain (SPN1(T)), reclassification in the genus Sphaerochaeta as Sphaerochaeta coccoides comb. nov. and emendations of the family Spirochaetaceae and the genus Sphaerochaeta.</title>
        <authorList>
            <person name="Abt B."/>
            <person name="Han C."/>
            <person name="Scheuner C."/>
            <person name="Lu M."/>
            <person name="Lapidus A."/>
            <person name="Nolan M."/>
            <person name="Lucas S."/>
            <person name="Hammon N."/>
            <person name="Deshpande S."/>
            <person name="Cheng J.F."/>
            <person name="Tapia R."/>
            <person name="Goodwin L.A."/>
            <person name="Pitluck S."/>
            <person name="Liolios K."/>
            <person name="Pagani I."/>
            <person name="Ivanova N."/>
            <person name="Mavromatis K."/>
            <person name="Mikhailova N."/>
            <person name="Huntemann M."/>
            <person name="Pati A."/>
            <person name="Chen A."/>
            <person name="Palaniappan K."/>
            <person name="Land M."/>
            <person name="Hauser L."/>
            <person name="Brambilla E.M."/>
            <person name="Rohde M."/>
            <person name="Spring S."/>
            <person name="Gronow S."/>
            <person name="Goker M."/>
            <person name="Woyke T."/>
            <person name="Bristow J."/>
            <person name="Eisen J.A."/>
            <person name="Markowitz V."/>
            <person name="Hugenholtz P."/>
            <person name="Kyrpides N.C."/>
            <person name="Klenk H.P."/>
            <person name="Detter J.C."/>
        </authorList>
    </citation>
    <scope>NUCLEOTIDE SEQUENCE [LARGE SCALE GENOMIC DNA]</scope>
    <source>
        <strain evidence="13">ATCC BAA-1237 / DSM 17374 / SPN1</strain>
    </source>
</reference>
<feature type="site" description="Interaction with DNA" evidence="8">
    <location>
        <position position="515"/>
    </location>
</feature>
<comment type="subunit">
    <text evidence="8">Monomer.</text>
</comment>
<dbReference type="InterPro" id="IPR005733">
    <property type="entry name" value="TopoI_bac-type"/>
</dbReference>
<accession>F4GKC1</accession>
<dbReference type="PANTHER" id="PTHR42785">
    <property type="entry name" value="DNA TOPOISOMERASE, TYPE IA, CORE"/>
    <property type="match status" value="1"/>
</dbReference>
<dbReference type="RefSeq" id="WP_013739712.1">
    <property type="nucleotide sequence ID" value="NC_015436.1"/>
</dbReference>
<evidence type="ECO:0000256" key="6">
    <source>
        <dbReference type="ARBA" id="ARBA00023125"/>
    </source>
</evidence>
<gene>
    <name evidence="8" type="primary">topA</name>
    <name evidence="12" type="ordered locus">Spico_1096</name>
</gene>
<dbReference type="EC" id="5.6.2.1" evidence="8"/>
<dbReference type="PRINTS" id="PR00417">
    <property type="entry name" value="PRTPISMRASEI"/>
</dbReference>
<evidence type="ECO:0000256" key="4">
    <source>
        <dbReference type="ARBA" id="ARBA00022842"/>
    </source>
</evidence>
<keyword evidence="6 8" id="KW-0238">DNA-binding</keyword>
<dbReference type="STRING" id="760011.Spico_1096"/>
<comment type="caution">
    <text evidence="8">Lacks conserved residue(s) required for the propagation of feature annotation.</text>
</comment>
<dbReference type="InterPro" id="IPR034149">
    <property type="entry name" value="TOPRIM_TopoI"/>
</dbReference>
<feature type="site" description="Interaction with DNA" evidence="8">
    <location>
        <position position="147"/>
    </location>
</feature>
<evidence type="ECO:0000256" key="5">
    <source>
        <dbReference type="ARBA" id="ARBA00023029"/>
    </source>
</evidence>
<dbReference type="InterPro" id="IPR023405">
    <property type="entry name" value="Topo_IA_core_domain"/>
</dbReference>
<keyword evidence="7 8" id="KW-0413">Isomerase</keyword>
<evidence type="ECO:0000313" key="13">
    <source>
        <dbReference type="Proteomes" id="UP000007939"/>
    </source>
</evidence>
<dbReference type="PROSITE" id="PS50880">
    <property type="entry name" value="TOPRIM"/>
    <property type="match status" value="1"/>
</dbReference>
<keyword evidence="13" id="KW-1185">Reference proteome</keyword>
<dbReference type="GO" id="GO:0003677">
    <property type="term" value="F:DNA binding"/>
    <property type="evidence" value="ECO:0007669"/>
    <property type="project" value="UniProtKB-KW"/>
</dbReference>
<dbReference type="Pfam" id="PF13368">
    <property type="entry name" value="Toprim_C_rpt"/>
    <property type="match status" value="2"/>
</dbReference>
<dbReference type="InterPro" id="IPR003602">
    <property type="entry name" value="Topo_IA_DNA-bd_dom"/>
</dbReference>
<dbReference type="InterPro" id="IPR013824">
    <property type="entry name" value="Topo_IA_cen_sub1"/>
</dbReference>
<keyword evidence="4" id="KW-0460">Magnesium</keyword>
<dbReference type="InterPro" id="IPR000380">
    <property type="entry name" value="Topo_IA"/>
</dbReference>
<feature type="site" description="Interaction with DNA" evidence="8">
    <location>
        <position position="143"/>
    </location>
</feature>
<dbReference type="InterPro" id="IPR013497">
    <property type="entry name" value="Topo_IA_cen"/>
</dbReference>
<evidence type="ECO:0000256" key="8">
    <source>
        <dbReference type="HAMAP-Rule" id="MF_00952"/>
    </source>
</evidence>
<keyword evidence="5 8" id="KW-0799">Topoisomerase</keyword>
<dbReference type="InterPro" id="IPR006171">
    <property type="entry name" value="TOPRIM_dom"/>
</dbReference>
<dbReference type="GO" id="GO:0006265">
    <property type="term" value="P:DNA topological change"/>
    <property type="evidence" value="ECO:0007669"/>
    <property type="project" value="UniProtKB-UniRule"/>
</dbReference>
<proteinExistence type="inferred from homology"/>
<dbReference type="SMART" id="SM00436">
    <property type="entry name" value="TOP1Bc"/>
    <property type="match status" value="1"/>
</dbReference>
<dbReference type="Pfam" id="PF01751">
    <property type="entry name" value="Toprim"/>
    <property type="match status" value="1"/>
</dbReference>
<dbReference type="SUPFAM" id="SSF56712">
    <property type="entry name" value="Prokaryotic type I DNA topoisomerase"/>
    <property type="match status" value="1"/>
</dbReference>
<dbReference type="KEGG" id="scc:Spico_1096"/>
<evidence type="ECO:0000256" key="7">
    <source>
        <dbReference type="ARBA" id="ARBA00023235"/>
    </source>
</evidence>
<feature type="compositionally biased region" description="Basic and acidic residues" evidence="9">
    <location>
        <begin position="693"/>
        <end position="703"/>
    </location>
</feature>
<evidence type="ECO:0000256" key="2">
    <source>
        <dbReference type="ARBA" id="ARBA00009446"/>
    </source>
</evidence>
<dbReference type="InterPro" id="IPR023406">
    <property type="entry name" value="Topo_IA_AS"/>
</dbReference>
<dbReference type="InterPro" id="IPR013825">
    <property type="entry name" value="Topo_IA_cen_sub2"/>
</dbReference>
<evidence type="ECO:0000256" key="3">
    <source>
        <dbReference type="ARBA" id="ARBA00022723"/>
    </source>
</evidence>
<dbReference type="AlphaFoldDB" id="F4GKC1"/>
<dbReference type="Gene3D" id="2.70.20.10">
    <property type="entry name" value="Topoisomerase I, domain 3"/>
    <property type="match status" value="1"/>
</dbReference>
<dbReference type="InterPro" id="IPR028612">
    <property type="entry name" value="Topoisom_1_IA"/>
</dbReference>
<feature type="site" description="Interaction with DNA" evidence="8">
    <location>
        <position position="144"/>
    </location>
</feature>
<keyword evidence="3" id="KW-0479">Metal-binding</keyword>
<dbReference type="NCBIfam" id="TIGR01051">
    <property type="entry name" value="topA_bact"/>
    <property type="match status" value="1"/>
</dbReference>
<dbReference type="CDD" id="cd00186">
    <property type="entry name" value="TOP1Ac"/>
    <property type="match status" value="1"/>
</dbReference>
<dbReference type="PROSITE" id="PS52039">
    <property type="entry name" value="TOPO_IA_2"/>
    <property type="match status" value="1"/>
</dbReference>
<feature type="domain" description="Toprim" evidence="10">
    <location>
        <begin position="8"/>
        <end position="118"/>
    </location>
</feature>
<dbReference type="CDD" id="cd03363">
    <property type="entry name" value="TOPRIM_TopoIA_TopoI"/>
    <property type="match status" value="1"/>
</dbReference>
<evidence type="ECO:0000313" key="12">
    <source>
        <dbReference type="EMBL" id="AEC02317.1"/>
    </source>
</evidence>
<dbReference type="Proteomes" id="UP000007939">
    <property type="component" value="Chromosome"/>
</dbReference>
<dbReference type="Gene3D" id="1.10.290.10">
    <property type="entry name" value="Topoisomerase I, domain 4"/>
    <property type="match status" value="1"/>
</dbReference>
<dbReference type="InterPro" id="IPR013826">
    <property type="entry name" value="Topo_IA_cen_sub3"/>
</dbReference>
<dbReference type="HAMAP" id="MF_00952">
    <property type="entry name" value="Topoisom_1_prok"/>
    <property type="match status" value="1"/>
</dbReference>
<evidence type="ECO:0000256" key="1">
    <source>
        <dbReference type="ARBA" id="ARBA00000213"/>
    </source>
</evidence>
<protein>
    <recommendedName>
        <fullName evidence="8">DNA topoisomerase 1</fullName>
        <ecNumber evidence="8">5.6.2.1</ecNumber>
    </recommendedName>
    <alternativeName>
        <fullName evidence="8">DNA topoisomerase I</fullName>
    </alternativeName>
</protein>
<feature type="site" description="Interaction with DNA" evidence="8">
    <location>
        <position position="159"/>
    </location>
</feature>
<dbReference type="Gene3D" id="1.10.460.10">
    <property type="entry name" value="Topoisomerase I, domain 2"/>
    <property type="match status" value="1"/>
</dbReference>
<sequence length="863" mass="94988">MDSQKNEKVLIIVESPTKARTIKKFLPGNYTVVASNGHVRDLPSDRLGIDVKKGFKAEYEVVSGKGTLIKTLKADLKSVDRLLLATDEDREGESISWHLLELLKPSIPYQRMVFHEITKRAILNSLDTGRKLDMYLVHAQEARRKLDRLFGFELSPVLWKKLSNKKLSAGRVQSPGLRLIVERERERIQFVSSTYWDAKATLYSASPAFTAKLEALEGRRVAGSKDFNPTTGAFLKEGKADAPILLDADTARDVTEKLRSAEWTVAEVVEKPVTSRPAPPFITSTLQQEGNRKLHLSAKQTMTIAQKLYENGFITYMRTDSPSLSQDGIEAARKSVDELYGNAFLSDAPRQYAAKSASAQEAHEAIRPAGDVFIKPDESGLHGKDKALYEMIWKRTLASQMAEARKSLTSVRINAQADGVSARFVATGTQILFPGFIRVYVEGSDDPEAALEDKESFLPVLKEGQKLDLETLEAVSHETKAPARFTEASLVQQLEKMGIGRPSTYATIIDKLFDRSYVQKDGSALVPTFVGFSVVQLLEKHFDRYVDYSFTSGMEEDLDGIAAGKIDEIDFLTRFASGPQGLEAIVAEKMQEIVAPDAKKIDLPQLTGEPDIFIGPYGPYIISQSDDNGNVYVSLPRAWIPADVTKEMLEELLEKDWKIRKDGNDGGIGTDPRTGKTVFLISGRNGDFWQLGERVEGSKERPRTSSVPKGEDGQSLETALRYLALPRELGSDPATSVPVSAGIGKFGPYVTRGGEFRSLRGGETSVFTVTLEEALALLAQPKSAGRRAGSGRGGKIGGADKTLVLSFGDYKGEALAIHVGRYGYYLKHGKKNYQLPEASMKKDEAAAKTLTEDQARAIVDTKA</sequence>
<feature type="active site" description="O-(5'-phospho-DNA)-tyrosine intermediate" evidence="8">
    <location>
        <position position="316"/>
    </location>
</feature>
<dbReference type="HOGENOM" id="CLU_002929_0_2_12"/>
<organism evidence="12 13">
    <name type="scientific">Parasphaerochaeta coccoides (strain ATCC BAA-1237 / DSM 17374 / SPN1)</name>
    <name type="common">Sphaerochaeta coccoides</name>
    <dbReference type="NCBI Taxonomy" id="760011"/>
    <lineage>
        <taxon>Bacteria</taxon>
        <taxon>Pseudomonadati</taxon>
        <taxon>Spirochaetota</taxon>
        <taxon>Spirochaetia</taxon>
        <taxon>Spirochaetales</taxon>
        <taxon>Sphaerochaetaceae</taxon>
        <taxon>Parasphaerochaeta</taxon>
    </lineage>
</organism>
<dbReference type="Gene3D" id="3.40.50.140">
    <property type="match status" value="1"/>
</dbReference>
<evidence type="ECO:0000259" key="10">
    <source>
        <dbReference type="PROSITE" id="PS50880"/>
    </source>
</evidence>
<evidence type="ECO:0000256" key="9">
    <source>
        <dbReference type="SAM" id="MobiDB-lite"/>
    </source>
</evidence>
<dbReference type="GO" id="GO:0046872">
    <property type="term" value="F:metal ion binding"/>
    <property type="evidence" value="ECO:0007669"/>
    <property type="project" value="UniProtKB-KW"/>
</dbReference>
<comment type="function">
    <text evidence="8">Releases the supercoiling and torsional tension of DNA, which is introduced during the DNA replication and transcription, by transiently cleaving and rejoining one strand of the DNA duplex. Introduces a single-strand break via transesterification at a target site in duplex DNA. The scissile phosphodiester is attacked by the catalytic tyrosine of the enzyme, resulting in the formation of a DNA-(5'-phosphotyrosyl)-enzyme intermediate and the expulsion of a 3'-OH DNA strand. The free DNA strand then undergoes passage around the unbroken strand, thus removing DNA supercoils. Finally, in the religation step, the DNA 3'-OH attacks the covalent intermediate to expel the active-site tyrosine and restore the DNA phosphodiester backbone.</text>
</comment>
<dbReference type="PROSITE" id="PS00396">
    <property type="entry name" value="TOPO_IA_1"/>
    <property type="match status" value="1"/>
</dbReference>
<dbReference type="SMART" id="SM00437">
    <property type="entry name" value="TOP1Ac"/>
    <property type="match status" value="1"/>
</dbReference>
<feature type="site" description="Interaction with DNA" evidence="8">
    <location>
        <position position="318"/>
    </location>
</feature>
<name>F4GKC1_PARC1</name>
<comment type="catalytic activity">
    <reaction evidence="1 8">
        <text>ATP-independent breakage of single-stranded DNA, followed by passage and rejoining.</text>
        <dbReference type="EC" id="5.6.2.1"/>
    </reaction>
</comment>
<feature type="region of interest" description="Interaction with DNA" evidence="8">
    <location>
        <begin position="168"/>
        <end position="173"/>
    </location>
</feature>
<dbReference type="InterPro" id="IPR025589">
    <property type="entry name" value="Toprim_C_rpt"/>
</dbReference>
<feature type="site" description="Interaction with DNA" evidence="8">
    <location>
        <position position="38"/>
    </location>
</feature>